<dbReference type="PANTHER" id="PTHR35813">
    <property type="entry name" value="INNER MEMBRANE PROTEIN YBAN"/>
    <property type="match status" value="1"/>
</dbReference>
<dbReference type="eggNOG" id="COG2832">
    <property type="taxonomic scope" value="Bacteria"/>
</dbReference>
<dbReference type="Pfam" id="PF04304">
    <property type="entry name" value="DUF454"/>
    <property type="match status" value="1"/>
</dbReference>
<accession>F5RPN3</accession>
<name>F5RPN3_9FIRM</name>
<evidence type="ECO:0008006" key="4">
    <source>
        <dbReference type="Google" id="ProtNLM"/>
    </source>
</evidence>
<keyword evidence="3" id="KW-1185">Reference proteome</keyword>
<sequence>MIFKKFLFVLLGLISLGLGILGAFLPILPTVPFVLLAAFCFARGSRRMDAWLRTTKIYRQTMILIRNGRRGMTIAQKLRIMLPVTTLMGISFLLTDHPHARIAIGIMWTLHVIFFVFRVPTINRTRN</sequence>
<evidence type="ECO:0000313" key="2">
    <source>
        <dbReference type="EMBL" id="EGK57701.1"/>
    </source>
</evidence>
<keyword evidence="1" id="KW-1133">Transmembrane helix</keyword>
<dbReference type="EMBL" id="AFHQ01000054">
    <property type="protein sequence ID" value="EGK57701.1"/>
    <property type="molecule type" value="Genomic_DNA"/>
</dbReference>
<dbReference type="PIRSF" id="PIRSF016789">
    <property type="entry name" value="DUF454"/>
    <property type="match status" value="1"/>
</dbReference>
<dbReference type="GO" id="GO:0005886">
    <property type="term" value="C:plasma membrane"/>
    <property type="evidence" value="ECO:0007669"/>
    <property type="project" value="TreeGrafter"/>
</dbReference>
<keyword evidence="1" id="KW-0812">Transmembrane</keyword>
<protein>
    <recommendedName>
        <fullName evidence="4">Inner membrane protein YbaN</fullName>
    </recommendedName>
</protein>
<proteinExistence type="predicted"/>
<feature type="transmembrane region" description="Helical" evidence="1">
    <location>
        <begin position="78"/>
        <end position="94"/>
    </location>
</feature>
<reference evidence="2 3" key="1">
    <citation type="submission" date="2011-04" db="EMBL/GenBank/DDBJ databases">
        <authorList>
            <person name="Muzny D."/>
            <person name="Qin X."/>
            <person name="Deng J."/>
            <person name="Jiang H."/>
            <person name="Liu Y."/>
            <person name="Qu J."/>
            <person name="Song X.-Z."/>
            <person name="Zhang L."/>
            <person name="Thornton R."/>
            <person name="Coyle M."/>
            <person name="Francisco L."/>
            <person name="Jackson L."/>
            <person name="Javaid M."/>
            <person name="Korchina V."/>
            <person name="Kovar C."/>
            <person name="Mata R."/>
            <person name="Mathew T."/>
            <person name="Ngo R."/>
            <person name="Nguyen L."/>
            <person name="Nguyen N."/>
            <person name="Okwuonu G."/>
            <person name="Ongeri F."/>
            <person name="Pham C."/>
            <person name="Simmons D."/>
            <person name="Wilczek-Boney K."/>
            <person name="Hale W."/>
            <person name="Jakkamsetti A."/>
            <person name="Pham P."/>
            <person name="Ruth R."/>
            <person name="San Lucas F."/>
            <person name="Warren J."/>
            <person name="Zhang J."/>
            <person name="Zhao Z."/>
            <person name="Zhou C."/>
            <person name="Zhu D."/>
            <person name="Lee S."/>
            <person name="Bess C."/>
            <person name="Blankenburg K."/>
            <person name="Forbes L."/>
            <person name="Fu Q."/>
            <person name="Gubbala S."/>
            <person name="Hirani K."/>
            <person name="Jayaseelan J.C."/>
            <person name="Lara F."/>
            <person name="Munidasa M."/>
            <person name="Palculict T."/>
            <person name="Patil S."/>
            <person name="Pu L.-L."/>
            <person name="Saada N."/>
            <person name="Tang L."/>
            <person name="Weissenberger G."/>
            <person name="Zhu Y."/>
            <person name="Hemphill L."/>
            <person name="Shang Y."/>
            <person name="Youmans B."/>
            <person name="Ayvaz T."/>
            <person name="Ross M."/>
            <person name="Santibanez J."/>
            <person name="Aqrawi P."/>
            <person name="Gross S."/>
            <person name="Joshi V."/>
            <person name="Fowler G."/>
            <person name="Nazareth L."/>
            <person name="Reid J."/>
            <person name="Worley K."/>
            <person name="Petrosino J."/>
            <person name="Highlander S."/>
            <person name="Gibbs R."/>
        </authorList>
    </citation>
    <scope>NUCLEOTIDE SEQUENCE [LARGE SCALE GENOMIC DNA]</scope>
    <source>
        <strain evidence="2 3">DSM 2778</strain>
    </source>
</reference>
<keyword evidence="1" id="KW-0472">Membrane</keyword>
<dbReference type="HOGENOM" id="CLU_113299_3_0_9"/>
<feature type="transmembrane region" description="Helical" evidence="1">
    <location>
        <begin position="100"/>
        <end position="117"/>
    </location>
</feature>
<dbReference type="OrthoDB" id="5690292at2"/>
<evidence type="ECO:0000256" key="1">
    <source>
        <dbReference type="SAM" id="Phobius"/>
    </source>
</evidence>
<dbReference type="STRING" id="888060.HMPREF9081_2219"/>
<comment type="caution">
    <text evidence="2">The sequence shown here is derived from an EMBL/GenBank/DDBJ whole genome shotgun (WGS) entry which is preliminary data.</text>
</comment>
<feature type="transmembrane region" description="Helical" evidence="1">
    <location>
        <begin position="6"/>
        <end position="39"/>
    </location>
</feature>
<dbReference type="InterPro" id="IPR007401">
    <property type="entry name" value="DUF454"/>
</dbReference>
<dbReference type="AlphaFoldDB" id="F5RPN3"/>
<organism evidence="2 3">
    <name type="scientific">Centipeda periodontii DSM 2778</name>
    <dbReference type="NCBI Taxonomy" id="888060"/>
    <lineage>
        <taxon>Bacteria</taxon>
        <taxon>Bacillati</taxon>
        <taxon>Bacillota</taxon>
        <taxon>Negativicutes</taxon>
        <taxon>Selenomonadales</taxon>
        <taxon>Selenomonadaceae</taxon>
        <taxon>Centipeda</taxon>
    </lineage>
</organism>
<gene>
    <name evidence="2" type="ORF">HMPREF9081_2219</name>
</gene>
<dbReference type="Proteomes" id="UP000004067">
    <property type="component" value="Unassembled WGS sequence"/>
</dbReference>
<dbReference type="RefSeq" id="WP_006307321.1">
    <property type="nucleotide sequence ID" value="NZ_GL892076.1"/>
</dbReference>
<evidence type="ECO:0000313" key="3">
    <source>
        <dbReference type="Proteomes" id="UP000004067"/>
    </source>
</evidence>
<dbReference type="PANTHER" id="PTHR35813:SF1">
    <property type="entry name" value="INNER MEMBRANE PROTEIN YBAN"/>
    <property type="match status" value="1"/>
</dbReference>